<keyword evidence="6" id="KW-0539">Nucleus</keyword>
<dbReference type="PRINTS" id="PR00625">
    <property type="entry name" value="JDOMAIN"/>
</dbReference>
<evidence type="ECO:0000256" key="5">
    <source>
        <dbReference type="ARBA" id="ARBA00023186"/>
    </source>
</evidence>
<feature type="region of interest" description="Disordered" evidence="8">
    <location>
        <begin position="247"/>
        <end position="275"/>
    </location>
</feature>
<sequence length="339" mass="37732">MGALTDEELLEKDLFGIVGVDRKATDEQITKAYRKKARKIHPDRNDAPTAHEDFALLNAAKDALLHSMFRLRYEMHLAARERPEQESDTHSSASSEGFLPPDPFISGNFNQTKEDSVPPRQTNGVPPRAARSQTLPQGFGGSAPPRPPPPSGATPPHKNSHQYPHPQQDPTPNYQEPSQNMTKDRILQQEVDRLNKKVSDMKASMMLLRDLNSNLTTYNEKVVTRNAELEKQADELSKQLLWLVTSSTSTREAAPIPPSERSRSSSGQKQKAPRPQAPVCMMALWDYKSDQNGDLQFKEGDVISDVKPTSLGSDWLQGKCNGRHGVFPANFVTEMVASL</sequence>
<evidence type="ECO:0000256" key="4">
    <source>
        <dbReference type="ARBA" id="ARBA00022490"/>
    </source>
</evidence>
<reference evidence="11" key="1">
    <citation type="journal article" date="2010" name="Science">
        <title>Plasticity of animal genome architecture unmasked by rapid evolution of a pelagic tunicate.</title>
        <authorList>
            <person name="Denoeud F."/>
            <person name="Henriet S."/>
            <person name="Mungpakdee S."/>
            <person name="Aury J.M."/>
            <person name="Da Silva C."/>
            <person name="Brinkmann H."/>
            <person name="Mikhaleva J."/>
            <person name="Olsen L.C."/>
            <person name="Jubin C."/>
            <person name="Canestro C."/>
            <person name="Bouquet J.M."/>
            <person name="Danks G."/>
            <person name="Poulain J."/>
            <person name="Campsteijn C."/>
            <person name="Adamski M."/>
            <person name="Cross I."/>
            <person name="Yadetie F."/>
            <person name="Muffato M."/>
            <person name="Louis A."/>
            <person name="Butcher S."/>
            <person name="Tsagkogeorga G."/>
            <person name="Konrad A."/>
            <person name="Singh S."/>
            <person name="Jensen M.F."/>
            <person name="Cong E.H."/>
            <person name="Eikeseth-Otteraa H."/>
            <person name="Noel B."/>
            <person name="Anthouard V."/>
            <person name="Porcel B.M."/>
            <person name="Kachouri-Lafond R."/>
            <person name="Nishino A."/>
            <person name="Ugolini M."/>
            <person name="Chourrout P."/>
            <person name="Nishida H."/>
            <person name="Aasland R."/>
            <person name="Huzurbazar S."/>
            <person name="Westhof E."/>
            <person name="Delsuc F."/>
            <person name="Lehrach H."/>
            <person name="Reinhardt R."/>
            <person name="Weissenbach J."/>
            <person name="Roy S.W."/>
            <person name="Artiguenave F."/>
            <person name="Postlethwait J.H."/>
            <person name="Manak J.R."/>
            <person name="Thompson E.M."/>
            <person name="Jaillon O."/>
            <person name="Du Pasquier L."/>
            <person name="Boudinot P."/>
            <person name="Liberles D.A."/>
            <person name="Volff J.N."/>
            <person name="Philippe H."/>
            <person name="Lenhard B."/>
            <person name="Roest Crollius H."/>
            <person name="Wincker P."/>
            <person name="Chourrout D."/>
        </authorList>
    </citation>
    <scope>NUCLEOTIDE SEQUENCE [LARGE SCALE GENOMIC DNA]</scope>
</reference>
<evidence type="ECO:0000259" key="10">
    <source>
        <dbReference type="PROSITE" id="PS50076"/>
    </source>
</evidence>
<dbReference type="InterPro" id="IPR001452">
    <property type="entry name" value="SH3_domain"/>
</dbReference>
<dbReference type="Gene3D" id="2.30.30.40">
    <property type="entry name" value="SH3 Domains"/>
    <property type="match status" value="1"/>
</dbReference>
<dbReference type="InterPro" id="IPR001623">
    <property type="entry name" value="DnaJ_domain"/>
</dbReference>
<feature type="region of interest" description="Disordered" evidence="8">
    <location>
        <begin position="80"/>
        <end position="180"/>
    </location>
</feature>
<feature type="domain" description="J" evidence="10">
    <location>
        <begin position="13"/>
        <end position="77"/>
    </location>
</feature>
<evidence type="ECO:0008006" key="12">
    <source>
        <dbReference type="Google" id="ProtNLM"/>
    </source>
</evidence>
<dbReference type="CDD" id="cd06257">
    <property type="entry name" value="DnaJ"/>
    <property type="match status" value="1"/>
</dbReference>
<feature type="domain" description="SH3" evidence="9">
    <location>
        <begin position="276"/>
        <end position="337"/>
    </location>
</feature>
<feature type="compositionally biased region" description="Polar residues" evidence="8">
    <location>
        <begin position="168"/>
        <end position="180"/>
    </location>
</feature>
<name>E4YUZ6_OIKDI</name>
<evidence type="ECO:0000256" key="3">
    <source>
        <dbReference type="ARBA" id="ARBA00022443"/>
    </source>
</evidence>
<keyword evidence="4" id="KW-0963">Cytoplasm</keyword>
<feature type="compositionally biased region" description="Basic and acidic residues" evidence="8">
    <location>
        <begin position="80"/>
        <end position="89"/>
    </location>
</feature>
<feature type="compositionally biased region" description="Pro residues" evidence="8">
    <location>
        <begin position="144"/>
        <end position="153"/>
    </location>
</feature>
<organism evidence="11">
    <name type="scientific">Oikopleura dioica</name>
    <name type="common">Tunicate</name>
    <dbReference type="NCBI Taxonomy" id="34765"/>
    <lineage>
        <taxon>Eukaryota</taxon>
        <taxon>Metazoa</taxon>
        <taxon>Chordata</taxon>
        <taxon>Tunicata</taxon>
        <taxon>Appendicularia</taxon>
        <taxon>Copelata</taxon>
        <taxon>Oikopleuridae</taxon>
        <taxon>Oikopleura</taxon>
    </lineage>
</organism>
<dbReference type="Pfam" id="PF00226">
    <property type="entry name" value="DnaJ"/>
    <property type="match status" value="1"/>
</dbReference>
<evidence type="ECO:0000256" key="2">
    <source>
        <dbReference type="ARBA" id="ARBA00004496"/>
    </source>
</evidence>
<evidence type="ECO:0000256" key="6">
    <source>
        <dbReference type="ARBA" id="ARBA00023242"/>
    </source>
</evidence>
<protein>
    <recommendedName>
        <fullName evidence="12">J domain-containing protein</fullName>
    </recommendedName>
</protein>
<evidence type="ECO:0000256" key="8">
    <source>
        <dbReference type="SAM" id="MobiDB-lite"/>
    </source>
</evidence>
<dbReference type="InterPro" id="IPR052094">
    <property type="entry name" value="Pre-mRNA-splicing_ERAD"/>
</dbReference>
<dbReference type="PANTHER" id="PTHR44313">
    <property type="entry name" value="DNAJ HOMOLOG SUBFAMILY C MEMBER 17"/>
    <property type="match status" value="1"/>
</dbReference>
<evidence type="ECO:0000256" key="7">
    <source>
        <dbReference type="PROSITE-ProRule" id="PRU00192"/>
    </source>
</evidence>
<dbReference type="GO" id="GO:0005737">
    <property type="term" value="C:cytoplasm"/>
    <property type="evidence" value="ECO:0007669"/>
    <property type="project" value="UniProtKB-SubCell"/>
</dbReference>
<comment type="subcellular location">
    <subcellularLocation>
        <location evidence="2">Cytoplasm</location>
    </subcellularLocation>
    <subcellularLocation>
        <location evidence="1">Nucleus</location>
    </subcellularLocation>
</comment>
<dbReference type="InterPro" id="IPR036869">
    <property type="entry name" value="J_dom_sf"/>
</dbReference>
<dbReference type="EMBL" id="FN655486">
    <property type="protein sequence ID" value="CBY39285.1"/>
    <property type="molecule type" value="Genomic_DNA"/>
</dbReference>
<dbReference type="GO" id="GO:0005681">
    <property type="term" value="C:spliceosomal complex"/>
    <property type="evidence" value="ECO:0007669"/>
    <property type="project" value="TreeGrafter"/>
</dbReference>
<dbReference type="GO" id="GO:0000390">
    <property type="term" value="P:spliceosomal complex disassembly"/>
    <property type="evidence" value="ECO:0007669"/>
    <property type="project" value="TreeGrafter"/>
</dbReference>
<dbReference type="Gene3D" id="1.10.287.110">
    <property type="entry name" value="DnaJ domain"/>
    <property type="match status" value="1"/>
</dbReference>
<dbReference type="PRINTS" id="PR00452">
    <property type="entry name" value="SH3DOMAIN"/>
</dbReference>
<dbReference type="SMART" id="SM00326">
    <property type="entry name" value="SH3"/>
    <property type="match status" value="1"/>
</dbReference>
<evidence type="ECO:0000259" key="9">
    <source>
        <dbReference type="PROSITE" id="PS50002"/>
    </source>
</evidence>
<dbReference type="SUPFAM" id="SSF46565">
    <property type="entry name" value="Chaperone J-domain"/>
    <property type="match status" value="1"/>
</dbReference>
<dbReference type="SMART" id="SM00271">
    <property type="entry name" value="DnaJ"/>
    <property type="match status" value="1"/>
</dbReference>
<dbReference type="AlphaFoldDB" id="E4YUZ6"/>
<dbReference type="SUPFAM" id="SSF50044">
    <property type="entry name" value="SH3-domain"/>
    <property type="match status" value="1"/>
</dbReference>
<dbReference type="PROSITE" id="PS50076">
    <property type="entry name" value="DNAJ_2"/>
    <property type="match status" value="1"/>
</dbReference>
<keyword evidence="5" id="KW-0143">Chaperone</keyword>
<keyword evidence="3 7" id="KW-0728">SH3 domain</keyword>
<evidence type="ECO:0000256" key="1">
    <source>
        <dbReference type="ARBA" id="ARBA00004123"/>
    </source>
</evidence>
<accession>E4YUZ6</accession>
<evidence type="ECO:0000313" key="11">
    <source>
        <dbReference type="EMBL" id="CBY39285.1"/>
    </source>
</evidence>
<dbReference type="Pfam" id="PF00018">
    <property type="entry name" value="SH3_1"/>
    <property type="match status" value="1"/>
</dbReference>
<dbReference type="InterPro" id="IPR036028">
    <property type="entry name" value="SH3-like_dom_sf"/>
</dbReference>
<proteinExistence type="predicted"/>
<dbReference type="Proteomes" id="UP000011014">
    <property type="component" value="Unassembled WGS sequence"/>
</dbReference>
<gene>
    <name evidence="11" type="ORF">GSOID_T00019841001</name>
</gene>
<dbReference type="PANTHER" id="PTHR44313:SF1">
    <property type="entry name" value="DNAJ HOMOLOG SUBFAMILY C MEMBER 17"/>
    <property type="match status" value="1"/>
</dbReference>
<dbReference type="PROSITE" id="PS50002">
    <property type="entry name" value="SH3"/>
    <property type="match status" value="1"/>
</dbReference>